<dbReference type="InterPro" id="IPR050428">
    <property type="entry name" value="TCS_sensor_his_kinase"/>
</dbReference>
<dbReference type="PANTHER" id="PTHR45436:SF5">
    <property type="entry name" value="SENSOR HISTIDINE KINASE TRCS"/>
    <property type="match status" value="1"/>
</dbReference>
<comment type="subcellular location">
    <subcellularLocation>
        <location evidence="2">Cell membrane</location>
        <topology evidence="2">Multi-pass membrane protein</topology>
    </subcellularLocation>
</comment>
<dbReference type="InterPro" id="IPR029151">
    <property type="entry name" value="Sensor-like_sf"/>
</dbReference>
<dbReference type="SUPFAM" id="SSF55874">
    <property type="entry name" value="ATPase domain of HSP90 chaperone/DNA topoisomerase II/histidine kinase"/>
    <property type="match status" value="1"/>
</dbReference>
<dbReference type="InterPro" id="IPR003661">
    <property type="entry name" value="HisK_dim/P_dom"/>
</dbReference>
<dbReference type="InterPro" id="IPR036097">
    <property type="entry name" value="HisK_dim/P_sf"/>
</dbReference>
<dbReference type="SMART" id="SM00388">
    <property type="entry name" value="HisKA"/>
    <property type="match status" value="1"/>
</dbReference>
<evidence type="ECO:0000259" key="14">
    <source>
        <dbReference type="PROSITE" id="PS50885"/>
    </source>
</evidence>
<keyword evidence="11 12" id="KW-0472">Membrane</keyword>
<keyword evidence="5" id="KW-0597">Phosphoprotein</keyword>
<organism evidence="15 16">
    <name type="scientific">Vescimonas fastidiosa</name>
    <dbReference type="NCBI Taxonomy" id="2714353"/>
    <lineage>
        <taxon>Bacteria</taxon>
        <taxon>Bacillati</taxon>
        <taxon>Bacillota</taxon>
        <taxon>Clostridia</taxon>
        <taxon>Eubacteriales</taxon>
        <taxon>Oscillospiraceae</taxon>
        <taxon>Vescimonas</taxon>
    </lineage>
</organism>
<keyword evidence="16" id="KW-1185">Reference proteome</keyword>
<evidence type="ECO:0000256" key="12">
    <source>
        <dbReference type="SAM" id="Phobius"/>
    </source>
</evidence>
<evidence type="ECO:0000256" key="1">
    <source>
        <dbReference type="ARBA" id="ARBA00000085"/>
    </source>
</evidence>
<dbReference type="GO" id="GO:0000155">
    <property type="term" value="F:phosphorelay sensor kinase activity"/>
    <property type="evidence" value="ECO:0007669"/>
    <property type="project" value="InterPro"/>
</dbReference>
<evidence type="ECO:0000259" key="13">
    <source>
        <dbReference type="PROSITE" id="PS50109"/>
    </source>
</evidence>
<keyword evidence="10" id="KW-0902">Two-component regulatory system</keyword>
<evidence type="ECO:0000256" key="11">
    <source>
        <dbReference type="ARBA" id="ARBA00023136"/>
    </source>
</evidence>
<keyword evidence="4" id="KW-1003">Cell membrane</keyword>
<evidence type="ECO:0000256" key="3">
    <source>
        <dbReference type="ARBA" id="ARBA00012438"/>
    </source>
</evidence>
<proteinExistence type="predicted"/>
<dbReference type="InterPro" id="IPR036890">
    <property type="entry name" value="HATPase_C_sf"/>
</dbReference>
<dbReference type="InterPro" id="IPR004358">
    <property type="entry name" value="Sig_transdc_His_kin-like_C"/>
</dbReference>
<evidence type="ECO:0000313" key="15">
    <source>
        <dbReference type="EMBL" id="BCK78317.1"/>
    </source>
</evidence>
<evidence type="ECO:0000256" key="8">
    <source>
        <dbReference type="ARBA" id="ARBA00022777"/>
    </source>
</evidence>
<dbReference type="EC" id="2.7.13.3" evidence="3"/>
<evidence type="ECO:0000256" key="4">
    <source>
        <dbReference type="ARBA" id="ARBA00022475"/>
    </source>
</evidence>
<dbReference type="SMART" id="SM00304">
    <property type="entry name" value="HAMP"/>
    <property type="match status" value="1"/>
</dbReference>
<dbReference type="PRINTS" id="PR00344">
    <property type="entry name" value="BCTRLSENSOR"/>
</dbReference>
<dbReference type="InterPro" id="IPR003594">
    <property type="entry name" value="HATPase_dom"/>
</dbReference>
<comment type="catalytic activity">
    <reaction evidence="1">
        <text>ATP + protein L-histidine = ADP + protein N-phospho-L-histidine.</text>
        <dbReference type="EC" id="2.7.13.3"/>
    </reaction>
</comment>
<sequence length="467" mass="51006">MKSSLQFKIGLSYLSIIVIVLAILNTYPLIESQNLVFRSKESTVSSCVKVMESALSGLSGLTEGNVEKALSGLEETGVSRVMVTDTAGRVLYDTRQQENARGQYAFYTEIAQALEGNDAFYCTFDGEAFLSRGAAPVVYRSQIIGVVYAYQYDAQQGTLLKDLQKNIMTISAVVAVAVIGISVLLSRMFTRRISQLLQAIAKVREGSYSHRAVMKGSDEIAQIAAEFNSLTGRLQTTEEARRRFVSDASHEMKTPLAGIKLLTDSILQTENIDLETTREFVADIGDEAARLERITEDLLRLTRLDSGAMEPAVKVAVGPVLERAVRMLRPVAQERNIDLSWQADPAAIVLATEGEIHQILYNLMENAVKYTAPGGFVHTEVCVDGGQVVMTVADNGMGIPEEDMSHIFERFYRVDKARSREVGGTGLGLSIVGDTVHRRDGQITVAAREGGGTVFTVRFKKVSGVTA</sequence>
<evidence type="ECO:0000313" key="16">
    <source>
        <dbReference type="Proteomes" id="UP000681343"/>
    </source>
</evidence>
<feature type="domain" description="Histidine kinase" evidence="13">
    <location>
        <begin position="247"/>
        <end position="463"/>
    </location>
</feature>
<keyword evidence="6" id="KW-0808">Transferase</keyword>
<feature type="transmembrane region" description="Helical" evidence="12">
    <location>
        <begin position="167"/>
        <end position="185"/>
    </location>
</feature>
<keyword evidence="7 12" id="KW-0812">Transmembrane</keyword>
<dbReference type="EMBL" id="AP023415">
    <property type="protein sequence ID" value="BCK78317.1"/>
    <property type="molecule type" value="Genomic_DNA"/>
</dbReference>
<evidence type="ECO:0000256" key="10">
    <source>
        <dbReference type="ARBA" id="ARBA00023012"/>
    </source>
</evidence>
<dbReference type="SMART" id="SM00387">
    <property type="entry name" value="HATPase_c"/>
    <property type="match status" value="1"/>
</dbReference>
<dbReference type="Proteomes" id="UP000681343">
    <property type="component" value="Chromosome"/>
</dbReference>
<dbReference type="SUPFAM" id="SSF158472">
    <property type="entry name" value="HAMP domain-like"/>
    <property type="match status" value="1"/>
</dbReference>
<dbReference type="RefSeq" id="WP_212819003.1">
    <property type="nucleotide sequence ID" value="NZ_AP023415.1"/>
</dbReference>
<evidence type="ECO:0000256" key="5">
    <source>
        <dbReference type="ARBA" id="ARBA00022553"/>
    </source>
</evidence>
<dbReference type="KEGG" id="vfa:MM35RIKEN_05090"/>
<dbReference type="SUPFAM" id="SSF103190">
    <property type="entry name" value="Sensory domain-like"/>
    <property type="match status" value="1"/>
</dbReference>
<feature type="transmembrane region" description="Helical" evidence="12">
    <location>
        <begin position="12"/>
        <end position="30"/>
    </location>
</feature>
<accession>A0A810PW60</accession>
<dbReference type="InterPro" id="IPR003660">
    <property type="entry name" value="HAMP_dom"/>
</dbReference>
<dbReference type="AlphaFoldDB" id="A0A810PW60"/>
<protein>
    <recommendedName>
        <fullName evidence="3">histidine kinase</fullName>
        <ecNumber evidence="3">2.7.13.3</ecNumber>
    </recommendedName>
</protein>
<gene>
    <name evidence="15" type="ORF">MM35RIKEN_05090</name>
</gene>
<evidence type="ECO:0000256" key="2">
    <source>
        <dbReference type="ARBA" id="ARBA00004651"/>
    </source>
</evidence>
<dbReference type="PROSITE" id="PS50109">
    <property type="entry name" value="HIS_KIN"/>
    <property type="match status" value="1"/>
</dbReference>
<keyword evidence="8" id="KW-0418">Kinase</keyword>
<dbReference type="Pfam" id="PF02518">
    <property type="entry name" value="HATPase_c"/>
    <property type="match status" value="1"/>
</dbReference>
<dbReference type="FunFam" id="3.30.565.10:FF:000006">
    <property type="entry name" value="Sensor histidine kinase WalK"/>
    <property type="match status" value="1"/>
</dbReference>
<name>A0A810PW60_9FIRM</name>
<evidence type="ECO:0000256" key="9">
    <source>
        <dbReference type="ARBA" id="ARBA00022989"/>
    </source>
</evidence>
<dbReference type="Pfam" id="PF00672">
    <property type="entry name" value="HAMP"/>
    <property type="match status" value="1"/>
</dbReference>
<dbReference type="SUPFAM" id="SSF47384">
    <property type="entry name" value="Homodimeric domain of signal transducing histidine kinase"/>
    <property type="match status" value="1"/>
</dbReference>
<dbReference type="Gene3D" id="3.30.565.10">
    <property type="entry name" value="Histidine kinase-like ATPase, C-terminal domain"/>
    <property type="match status" value="1"/>
</dbReference>
<reference evidence="15" key="1">
    <citation type="submission" date="2020-09" db="EMBL/GenBank/DDBJ databases">
        <title>New species isolated from human feces.</title>
        <authorList>
            <person name="Kitahara M."/>
            <person name="Shigeno Y."/>
            <person name="Shime M."/>
            <person name="Matsumoto Y."/>
            <person name="Nakamura S."/>
            <person name="Motooka D."/>
            <person name="Fukuoka S."/>
            <person name="Nishikawa H."/>
            <person name="Benno Y."/>
        </authorList>
    </citation>
    <scope>NUCLEOTIDE SEQUENCE</scope>
    <source>
        <strain evidence="15">MM35</strain>
    </source>
</reference>
<dbReference type="PANTHER" id="PTHR45436">
    <property type="entry name" value="SENSOR HISTIDINE KINASE YKOH"/>
    <property type="match status" value="1"/>
</dbReference>
<keyword evidence="9 12" id="KW-1133">Transmembrane helix</keyword>
<dbReference type="InterPro" id="IPR005467">
    <property type="entry name" value="His_kinase_dom"/>
</dbReference>
<dbReference type="CDD" id="cd00075">
    <property type="entry name" value="HATPase"/>
    <property type="match status" value="1"/>
</dbReference>
<dbReference type="Gene3D" id="1.10.287.130">
    <property type="match status" value="1"/>
</dbReference>
<dbReference type="CDD" id="cd06225">
    <property type="entry name" value="HAMP"/>
    <property type="match status" value="1"/>
</dbReference>
<dbReference type="GO" id="GO:0005886">
    <property type="term" value="C:plasma membrane"/>
    <property type="evidence" value="ECO:0007669"/>
    <property type="project" value="UniProtKB-SubCell"/>
</dbReference>
<evidence type="ECO:0000256" key="6">
    <source>
        <dbReference type="ARBA" id="ARBA00022679"/>
    </source>
</evidence>
<evidence type="ECO:0000256" key="7">
    <source>
        <dbReference type="ARBA" id="ARBA00022692"/>
    </source>
</evidence>
<dbReference type="PROSITE" id="PS50885">
    <property type="entry name" value="HAMP"/>
    <property type="match status" value="1"/>
</dbReference>
<dbReference type="CDD" id="cd00082">
    <property type="entry name" value="HisKA"/>
    <property type="match status" value="1"/>
</dbReference>
<dbReference type="Pfam" id="PF00512">
    <property type="entry name" value="HisKA"/>
    <property type="match status" value="1"/>
</dbReference>
<feature type="domain" description="HAMP" evidence="14">
    <location>
        <begin position="187"/>
        <end position="239"/>
    </location>
</feature>
<dbReference type="Gene3D" id="6.10.340.10">
    <property type="match status" value="1"/>
</dbReference>